<organism evidence="7 8">
    <name type="scientific">Phenylobacterium conjunctum</name>
    <dbReference type="NCBI Taxonomy" id="1298959"/>
    <lineage>
        <taxon>Bacteria</taxon>
        <taxon>Pseudomonadati</taxon>
        <taxon>Pseudomonadota</taxon>
        <taxon>Alphaproteobacteria</taxon>
        <taxon>Caulobacterales</taxon>
        <taxon>Caulobacteraceae</taxon>
        <taxon>Phenylobacterium</taxon>
    </lineage>
</organism>
<evidence type="ECO:0000256" key="1">
    <source>
        <dbReference type="ARBA" id="ARBA00004141"/>
    </source>
</evidence>
<keyword evidence="8" id="KW-1185">Reference proteome</keyword>
<keyword evidence="2 5" id="KW-0812">Transmembrane</keyword>
<comment type="subcellular location">
    <subcellularLocation>
        <location evidence="1">Membrane</location>
        <topology evidence="1">Multi-pass membrane protein</topology>
    </subcellularLocation>
</comment>
<feature type="transmembrane region" description="Helical" evidence="5">
    <location>
        <begin position="270"/>
        <end position="293"/>
    </location>
</feature>
<gene>
    <name evidence="7" type="ORF">ACFQ27_01470</name>
</gene>
<dbReference type="SUPFAM" id="SSF103473">
    <property type="entry name" value="MFS general substrate transporter"/>
    <property type="match status" value="1"/>
</dbReference>
<evidence type="ECO:0000256" key="5">
    <source>
        <dbReference type="SAM" id="Phobius"/>
    </source>
</evidence>
<evidence type="ECO:0000256" key="4">
    <source>
        <dbReference type="ARBA" id="ARBA00023136"/>
    </source>
</evidence>
<protein>
    <submittedName>
        <fullName evidence="7">MFS transporter</fullName>
    </submittedName>
</protein>
<feature type="transmembrane region" description="Helical" evidence="5">
    <location>
        <begin position="359"/>
        <end position="380"/>
    </location>
</feature>
<comment type="caution">
    <text evidence="7">The sequence shown here is derived from an EMBL/GenBank/DDBJ whole genome shotgun (WGS) entry which is preliminary data.</text>
</comment>
<dbReference type="InterPro" id="IPR011701">
    <property type="entry name" value="MFS"/>
</dbReference>
<keyword evidence="4 5" id="KW-0472">Membrane</keyword>
<reference evidence="8" key="1">
    <citation type="journal article" date="2019" name="Int. J. Syst. Evol. Microbiol.">
        <title>The Global Catalogue of Microorganisms (GCM) 10K type strain sequencing project: providing services to taxonomists for standard genome sequencing and annotation.</title>
        <authorList>
            <consortium name="The Broad Institute Genomics Platform"/>
            <consortium name="The Broad Institute Genome Sequencing Center for Infectious Disease"/>
            <person name="Wu L."/>
            <person name="Ma J."/>
        </authorList>
    </citation>
    <scope>NUCLEOTIDE SEQUENCE [LARGE SCALE GENOMIC DNA]</scope>
    <source>
        <strain evidence="8">CCUG 55074</strain>
    </source>
</reference>
<name>A0ABW3SY65_9CAUL</name>
<dbReference type="EMBL" id="JBHTLQ010000002">
    <property type="protein sequence ID" value="MFD1189235.1"/>
    <property type="molecule type" value="Genomic_DNA"/>
</dbReference>
<feature type="transmembrane region" description="Helical" evidence="5">
    <location>
        <begin position="143"/>
        <end position="161"/>
    </location>
</feature>
<dbReference type="PANTHER" id="PTHR23501">
    <property type="entry name" value="MAJOR FACILITATOR SUPERFAMILY"/>
    <property type="match status" value="1"/>
</dbReference>
<evidence type="ECO:0000313" key="8">
    <source>
        <dbReference type="Proteomes" id="UP001597216"/>
    </source>
</evidence>
<accession>A0ABW3SY65</accession>
<evidence type="ECO:0000256" key="2">
    <source>
        <dbReference type="ARBA" id="ARBA00022692"/>
    </source>
</evidence>
<dbReference type="InterPro" id="IPR036259">
    <property type="entry name" value="MFS_trans_sf"/>
</dbReference>
<dbReference type="Proteomes" id="UP001597216">
    <property type="component" value="Unassembled WGS sequence"/>
</dbReference>
<feature type="transmembrane region" description="Helical" evidence="5">
    <location>
        <begin position="21"/>
        <end position="42"/>
    </location>
</feature>
<feature type="transmembrane region" description="Helical" evidence="5">
    <location>
        <begin position="435"/>
        <end position="455"/>
    </location>
</feature>
<feature type="transmembrane region" description="Helical" evidence="5">
    <location>
        <begin position="305"/>
        <end position="326"/>
    </location>
</feature>
<feature type="domain" description="Major facilitator superfamily (MFS) profile" evidence="6">
    <location>
        <begin position="20"/>
        <end position="459"/>
    </location>
</feature>
<dbReference type="PROSITE" id="PS50850">
    <property type="entry name" value="MFS"/>
    <property type="match status" value="1"/>
</dbReference>
<dbReference type="PANTHER" id="PTHR23501:SF154">
    <property type="entry name" value="MULTIDRUG-EFFLUX TRANSPORTER RV1634-RELATED"/>
    <property type="match status" value="1"/>
</dbReference>
<feature type="transmembrane region" description="Helical" evidence="5">
    <location>
        <begin position="229"/>
        <end position="249"/>
    </location>
</feature>
<dbReference type="Pfam" id="PF07690">
    <property type="entry name" value="MFS_1"/>
    <property type="match status" value="1"/>
</dbReference>
<feature type="transmembrane region" description="Helical" evidence="5">
    <location>
        <begin position="116"/>
        <end position="136"/>
    </location>
</feature>
<proteinExistence type="predicted"/>
<feature type="transmembrane region" description="Helical" evidence="5">
    <location>
        <begin position="205"/>
        <end position="223"/>
    </location>
</feature>
<keyword evidence="3 5" id="KW-1133">Transmembrane helix</keyword>
<dbReference type="RefSeq" id="WP_377352104.1">
    <property type="nucleotide sequence ID" value="NZ_JBHTLQ010000002.1"/>
</dbReference>
<feature type="transmembrane region" description="Helical" evidence="5">
    <location>
        <begin position="90"/>
        <end position="110"/>
    </location>
</feature>
<evidence type="ECO:0000259" key="6">
    <source>
        <dbReference type="PROSITE" id="PS50850"/>
    </source>
</evidence>
<evidence type="ECO:0000313" key="7">
    <source>
        <dbReference type="EMBL" id="MFD1189235.1"/>
    </source>
</evidence>
<sequence>MSTPKPGSWADVLAQGRASRFGLICLGVWLSAADSLVTATIMPSVGADLGGYAYFGWATAGFLLGSVMAGASSGLLAARFGLRRATAASALLYAVGCLMSAAGPDIWTFLAGRVLQGIGGGWVAGLCSVAIGVMFPDRTLPKVYAAITAVWGVASLLGPMIGGLFADAGVWRWAFWSFAIQGVAVALTSLVMLPKGEDGEAGAGVAWTQLGLIAVGVTAIGLADLAGDALRSGVLTLAGVAILAATVWIDGRMTTRLLPRGSSNLRTVPGAAYAAMFLLTAASMGFSVYGPAILQTLAGLKALSAGYVIAAESLAWTLAGLAVSGLTGRWPTWMIRLGAVSATLGVALSIWAFPSGQVWPVIVAGCALGAGFGLSWAFMAQQLLAGLDETERGIGAAGISAVRLTGSAAGAAAAGVVANLTGLSKGLDVTSAQAAGVWVFASVVPVSLLGVWAAWRMGQARSA</sequence>
<feature type="transmembrane region" description="Helical" evidence="5">
    <location>
        <begin position="333"/>
        <end position="353"/>
    </location>
</feature>
<feature type="transmembrane region" description="Helical" evidence="5">
    <location>
        <begin position="54"/>
        <end position="78"/>
    </location>
</feature>
<dbReference type="Gene3D" id="1.20.1250.20">
    <property type="entry name" value="MFS general substrate transporter like domains"/>
    <property type="match status" value="2"/>
</dbReference>
<evidence type="ECO:0000256" key="3">
    <source>
        <dbReference type="ARBA" id="ARBA00022989"/>
    </source>
</evidence>
<feature type="transmembrane region" description="Helical" evidence="5">
    <location>
        <begin position="401"/>
        <end position="423"/>
    </location>
</feature>
<dbReference type="InterPro" id="IPR020846">
    <property type="entry name" value="MFS_dom"/>
</dbReference>
<feature type="transmembrane region" description="Helical" evidence="5">
    <location>
        <begin position="173"/>
        <end position="193"/>
    </location>
</feature>